<reference evidence="3" key="1">
    <citation type="journal article" date="2015" name="Genome Announc.">
        <title>Draft Genome Sequence of the Polyhydroxyalkanoate-Producing Bacterium Burkholderia sacchari LMG 19450 Isolated from Brazilian Sugarcane Plantation Soil.</title>
        <authorList>
            <person name="Alexandrino P.M."/>
            <person name="Mendonca T.T."/>
            <person name="Guaman Bautista L.P."/>
            <person name="Cherix J."/>
            <person name="Lozano-Sakalauskas G.C."/>
            <person name="Fujita A."/>
            <person name="Ramos Filho E."/>
            <person name="Long P."/>
            <person name="Padilla G."/>
            <person name="Taciro M.K."/>
            <person name="Gomez J.G."/>
            <person name="Silva L.F."/>
        </authorList>
    </citation>
    <scope>NUCLEOTIDE SEQUENCE</scope>
    <source>
        <strain evidence="3">LMG 19450</strain>
    </source>
</reference>
<keyword evidence="2" id="KW-0472">Membrane</keyword>
<dbReference type="AlphaFoldDB" id="A0A8T6Z5Z5"/>
<evidence type="ECO:0000256" key="2">
    <source>
        <dbReference type="SAM" id="Phobius"/>
    </source>
</evidence>
<dbReference type="PANTHER" id="PTHR13414:SF9">
    <property type="entry name" value="PROTON-COUPLED ZINC ANTIPORTER SLC30A9, MITOCHONDRIAL"/>
    <property type="match status" value="1"/>
</dbReference>
<comment type="caution">
    <text evidence="3">The sequence shown here is derived from an EMBL/GenBank/DDBJ whole genome shotgun (WGS) entry which is preliminary data.</text>
</comment>
<dbReference type="Proteomes" id="UP000030460">
    <property type="component" value="Unassembled WGS sequence"/>
</dbReference>
<keyword evidence="2" id="KW-1133">Transmembrane helix</keyword>
<keyword evidence="4" id="KW-1185">Reference proteome</keyword>
<dbReference type="SUPFAM" id="SSF160240">
    <property type="entry name" value="Cation efflux protein cytoplasmic domain-like"/>
    <property type="match status" value="1"/>
</dbReference>
<evidence type="ECO:0000313" key="3">
    <source>
        <dbReference type="EMBL" id="NLP60258.1"/>
    </source>
</evidence>
<dbReference type="PANTHER" id="PTHR13414">
    <property type="entry name" value="HUEL-CATION TRANSPORTER"/>
    <property type="match status" value="1"/>
</dbReference>
<dbReference type="InterPro" id="IPR040177">
    <property type="entry name" value="SLC30A9"/>
</dbReference>
<dbReference type="OrthoDB" id="9806522at2"/>
<evidence type="ECO:0000313" key="4">
    <source>
        <dbReference type="Proteomes" id="UP000030460"/>
    </source>
</evidence>
<dbReference type="EMBL" id="JTDB02000001">
    <property type="protein sequence ID" value="NLP60258.1"/>
    <property type="molecule type" value="Genomic_DNA"/>
</dbReference>
<dbReference type="GO" id="GO:0008324">
    <property type="term" value="F:monoatomic cation transmembrane transporter activity"/>
    <property type="evidence" value="ECO:0007669"/>
    <property type="project" value="InterPro"/>
</dbReference>
<accession>A0A8T6Z5Z5</accession>
<keyword evidence="1" id="KW-0813">Transport</keyword>
<proteinExistence type="predicted"/>
<gene>
    <name evidence="3" type="ORF">NH14_003650</name>
</gene>
<organism evidence="3 4">
    <name type="scientific">Paraburkholderia sacchari</name>
    <dbReference type="NCBI Taxonomy" id="159450"/>
    <lineage>
        <taxon>Bacteria</taxon>
        <taxon>Pseudomonadati</taxon>
        <taxon>Pseudomonadota</taxon>
        <taxon>Betaproteobacteria</taxon>
        <taxon>Burkholderiales</taxon>
        <taxon>Burkholderiaceae</taxon>
        <taxon>Paraburkholderia</taxon>
    </lineage>
</organism>
<keyword evidence="2" id="KW-0812">Transmembrane</keyword>
<protein>
    <recommendedName>
        <fullName evidence="5">Cytochrome C551</fullName>
    </recommendedName>
</protein>
<dbReference type="RefSeq" id="WP_152617048.1">
    <property type="nucleotide sequence ID" value="NZ_CADFGF010000002.1"/>
</dbReference>
<name>A0A8T6Z5Z5_9BURK</name>
<sequence>MMLSIGEDTAALAGALISFAGIGLAMLTGLAVFDSLASIGVGIVMMMTATVSLREIKSLIVGEAARAHDRKAIRRWLEKCPEIEHVVSLVVLRWSDSFVVAVQATLVEHRSADDLVRTIDRIETALHETFPAARWIFFEPELSEPGEHPV</sequence>
<dbReference type="GO" id="GO:0006829">
    <property type="term" value="P:zinc ion transport"/>
    <property type="evidence" value="ECO:0007669"/>
    <property type="project" value="InterPro"/>
</dbReference>
<dbReference type="InterPro" id="IPR036837">
    <property type="entry name" value="Cation_efflux_CTD_sf"/>
</dbReference>
<feature type="transmembrane region" description="Helical" evidence="2">
    <location>
        <begin position="12"/>
        <end position="33"/>
    </location>
</feature>
<reference evidence="3" key="2">
    <citation type="submission" date="2020-04" db="EMBL/GenBank/DDBJ databases">
        <authorList>
            <person name="Alexandrino P."/>
            <person name="Mendonca T."/>
            <person name="Guaman L."/>
            <person name="Cherix J."/>
            <person name="Lozano-Sakalauskas G."/>
            <person name="Fujita A."/>
            <person name="Filho E.R."/>
            <person name="Long P."/>
            <person name="Padilla G."/>
            <person name="Taciro M.K."/>
            <person name="Gomez J.G."/>
            <person name="Silva L.F."/>
            <person name="Torres M."/>
        </authorList>
    </citation>
    <scope>NUCLEOTIDE SEQUENCE</scope>
    <source>
        <strain evidence="3">LMG 19450</strain>
    </source>
</reference>
<evidence type="ECO:0008006" key="5">
    <source>
        <dbReference type="Google" id="ProtNLM"/>
    </source>
</evidence>
<evidence type="ECO:0000256" key="1">
    <source>
        <dbReference type="ARBA" id="ARBA00022448"/>
    </source>
</evidence>